<comment type="caution">
    <text evidence="7">The sequence shown here is derived from an EMBL/GenBank/DDBJ whole genome shotgun (WGS) entry which is preliminary data.</text>
</comment>
<evidence type="ECO:0000256" key="2">
    <source>
        <dbReference type="ARBA" id="ARBA00022475"/>
    </source>
</evidence>
<evidence type="ECO:0000256" key="6">
    <source>
        <dbReference type="SAM" id="Phobius"/>
    </source>
</evidence>
<dbReference type="Proteomes" id="UP000217005">
    <property type="component" value="Unassembled WGS sequence"/>
</dbReference>
<dbReference type="GO" id="GO:0015171">
    <property type="term" value="F:amino acid transmembrane transporter activity"/>
    <property type="evidence" value="ECO:0007669"/>
    <property type="project" value="TreeGrafter"/>
</dbReference>
<evidence type="ECO:0000313" key="8">
    <source>
        <dbReference type="Proteomes" id="UP000217005"/>
    </source>
</evidence>
<feature type="transmembrane region" description="Helical" evidence="6">
    <location>
        <begin position="65"/>
        <end position="86"/>
    </location>
</feature>
<keyword evidence="4 6" id="KW-1133">Transmembrane helix</keyword>
<feature type="transmembrane region" description="Helical" evidence="6">
    <location>
        <begin position="177"/>
        <end position="199"/>
    </location>
</feature>
<dbReference type="PANTHER" id="PTHR30086:SF20">
    <property type="entry name" value="ARGININE EXPORTER PROTEIN ARGO-RELATED"/>
    <property type="match status" value="1"/>
</dbReference>
<dbReference type="GO" id="GO:0005886">
    <property type="term" value="C:plasma membrane"/>
    <property type="evidence" value="ECO:0007669"/>
    <property type="project" value="UniProtKB-SubCell"/>
</dbReference>
<evidence type="ECO:0000256" key="3">
    <source>
        <dbReference type="ARBA" id="ARBA00022692"/>
    </source>
</evidence>
<dbReference type="InterPro" id="IPR001123">
    <property type="entry name" value="LeuE-type"/>
</dbReference>
<evidence type="ECO:0000256" key="1">
    <source>
        <dbReference type="ARBA" id="ARBA00004651"/>
    </source>
</evidence>
<feature type="transmembrane region" description="Helical" evidence="6">
    <location>
        <begin position="33"/>
        <end position="59"/>
    </location>
</feature>
<evidence type="ECO:0000256" key="4">
    <source>
        <dbReference type="ARBA" id="ARBA00022989"/>
    </source>
</evidence>
<dbReference type="Pfam" id="PF01810">
    <property type="entry name" value="LysE"/>
    <property type="match status" value="1"/>
</dbReference>
<evidence type="ECO:0000313" key="7">
    <source>
        <dbReference type="EMBL" id="OZI36688.1"/>
    </source>
</evidence>
<gene>
    <name evidence="7" type="ORF">CEG14_10875</name>
</gene>
<name>A0A261SGX1_9BORD</name>
<proteinExistence type="predicted"/>
<keyword evidence="5 6" id="KW-0472">Membrane</keyword>
<keyword evidence="2" id="KW-1003">Cell membrane</keyword>
<sequence length="206" mass="22297">MLFLAADMALKLTPGPDMALTLTRGMTQGFRTAWYSVLGTFSAGLVQIPLVVLGLAAVFKQSPELFMAVKLAGACYLIYLGVKALLRSRRAGALASSNAHGEGRDAYVQGFMTNLLNPKVFIFLIAFLPQFTDPALGPVWLQMLSLAVFSKLMGLITGAGFAYGASRIRGWLTRNPWFLRAQEGVLGATMIAIAGYLVFNRNEVAR</sequence>
<feature type="transmembrane region" description="Helical" evidence="6">
    <location>
        <begin position="140"/>
        <end position="165"/>
    </location>
</feature>
<evidence type="ECO:0000256" key="5">
    <source>
        <dbReference type="ARBA" id="ARBA00023136"/>
    </source>
</evidence>
<dbReference type="PANTHER" id="PTHR30086">
    <property type="entry name" value="ARGININE EXPORTER PROTEIN ARGO"/>
    <property type="match status" value="1"/>
</dbReference>
<protein>
    <submittedName>
        <fullName evidence="7">Lysine transporter LysE</fullName>
    </submittedName>
</protein>
<dbReference type="PIRSF" id="PIRSF006324">
    <property type="entry name" value="LeuE"/>
    <property type="match status" value="1"/>
</dbReference>
<reference evidence="7 8" key="1">
    <citation type="submission" date="2017-05" db="EMBL/GenBank/DDBJ databases">
        <title>Complete and WGS of Bordetella genogroups.</title>
        <authorList>
            <person name="Spilker T."/>
            <person name="LiPuma J."/>
        </authorList>
    </citation>
    <scope>NUCLEOTIDE SEQUENCE [LARGE SCALE GENOMIC DNA]</scope>
    <source>
        <strain evidence="7 8">AU17610</strain>
    </source>
</reference>
<feature type="transmembrane region" description="Helical" evidence="6">
    <location>
        <begin position="106"/>
        <end position="128"/>
    </location>
</feature>
<dbReference type="EMBL" id="NEVL01000003">
    <property type="protein sequence ID" value="OZI36688.1"/>
    <property type="molecule type" value="Genomic_DNA"/>
</dbReference>
<comment type="subcellular location">
    <subcellularLocation>
        <location evidence="1">Cell membrane</location>
        <topology evidence="1">Multi-pass membrane protein</topology>
    </subcellularLocation>
</comment>
<accession>A0A261SGX1</accession>
<dbReference type="AlphaFoldDB" id="A0A261SGX1"/>
<keyword evidence="3 6" id="KW-0812">Transmembrane</keyword>
<dbReference type="OrthoDB" id="9804822at2"/>
<organism evidence="7 8">
    <name type="scientific">Bordetella genomosp. 1</name>
    <dbReference type="NCBI Taxonomy" id="1395607"/>
    <lineage>
        <taxon>Bacteria</taxon>
        <taxon>Pseudomonadati</taxon>
        <taxon>Pseudomonadota</taxon>
        <taxon>Betaproteobacteria</taxon>
        <taxon>Burkholderiales</taxon>
        <taxon>Alcaligenaceae</taxon>
        <taxon>Bordetella</taxon>
    </lineage>
</organism>